<evidence type="ECO:0000313" key="3">
    <source>
        <dbReference type="Proteomes" id="UP000003416"/>
    </source>
</evidence>
<feature type="compositionally biased region" description="Basic and acidic residues" evidence="1">
    <location>
        <begin position="78"/>
        <end position="95"/>
    </location>
</feature>
<sequence>MQPEADIAPLKHERYFIDDFHGNRIRVTALHTYIHRIFIPIGKTGGTTAEGLDSASAVKHIPIRQYHQAQDKQSPLPDGKERDKSISGTRQKDNQNQDNIETAV</sequence>
<keyword evidence="3" id="KW-1185">Reference proteome</keyword>
<dbReference type="EMBL" id="AFBN01000032">
    <property type="protein sequence ID" value="EGF57352.1"/>
    <property type="molecule type" value="Genomic_DNA"/>
</dbReference>
<protein>
    <submittedName>
        <fullName evidence="2">Uncharacterized protein</fullName>
    </submittedName>
</protein>
<name>F3PSR7_9BACE</name>
<feature type="region of interest" description="Disordered" evidence="1">
    <location>
        <begin position="65"/>
        <end position="104"/>
    </location>
</feature>
<proteinExistence type="predicted"/>
<evidence type="ECO:0000256" key="1">
    <source>
        <dbReference type="SAM" id="MobiDB-lite"/>
    </source>
</evidence>
<dbReference type="AlphaFoldDB" id="F3PSR7"/>
<dbReference type="HOGENOM" id="CLU_2244513_0_0_10"/>
<organism evidence="2 3">
    <name type="scientific">Bacteroides fluxus YIT 12057</name>
    <dbReference type="NCBI Taxonomy" id="763034"/>
    <lineage>
        <taxon>Bacteria</taxon>
        <taxon>Pseudomonadati</taxon>
        <taxon>Bacteroidota</taxon>
        <taxon>Bacteroidia</taxon>
        <taxon>Bacteroidales</taxon>
        <taxon>Bacteroidaceae</taxon>
        <taxon>Bacteroides</taxon>
    </lineage>
</organism>
<dbReference type="Proteomes" id="UP000003416">
    <property type="component" value="Unassembled WGS sequence"/>
</dbReference>
<comment type="caution">
    <text evidence="2">The sequence shown here is derived from an EMBL/GenBank/DDBJ whole genome shotgun (WGS) entry which is preliminary data.</text>
</comment>
<evidence type="ECO:0000313" key="2">
    <source>
        <dbReference type="EMBL" id="EGF57352.1"/>
    </source>
</evidence>
<reference evidence="2 3" key="1">
    <citation type="submission" date="2011-02" db="EMBL/GenBank/DDBJ databases">
        <authorList>
            <person name="Weinstock G."/>
            <person name="Sodergren E."/>
            <person name="Clifton S."/>
            <person name="Fulton L."/>
            <person name="Fulton B."/>
            <person name="Courtney L."/>
            <person name="Fronick C."/>
            <person name="Harrison M."/>
            <person name="Strong C."/>
            <person name="Farmer C."/>
            <person name="Delahaunty K."/>
            <person name="Markovic C."/>
            <person name="Hall O."/>
            <person name="Minx P."/>
            <person name="Tomlinson C."/>
            <person name="Mitreva M."/>
            <person name="Hou S."/>
            <person name="Chen J."/>
            <person name="Wollam A."/>
            <person name="Pepin K.H."/>
            <person name="Johnson M."/>
            <person name="Bhonagiri V."/>
            <person name="Zhang X."/>
            <person name="Suruliraj S."/>
            <person name="Warren W."/>
            <person name="Chinwalla A."/>
            <person name="Mardis E.R."/>
            <person name="Wilson R.K."/>
        </authorList>
    </citation>
    <scope>NUCLEOTIDE SEQUENCE [LARGE SCALE GENOMIC DNA]</scope>
    <source>
        <strain evidence="2 3">YIT 12057</strain>
    </source>
</reference>
<accession>F3PSR7</accession>
<gene>
    <name evidence="2" type="ORF">HMPREF9446_01779</name>
</gene>